<evidence type="ECO:0000313" key="4">
    <source>
        <dbReference type="EMBL" id="AGF79523.1"/>
    </source>
</evidence>
<dbReference type="PANTHER" id="PTHR43245:SF51">
    <property type="entry name" value="SHORT CHAIN DEHYDROGENASE_REDUCTASE FAMILY 42E, MEMBER 2"/>
    <property type="match status" value="1"/>
</dbReference>
<dbReference type="GO" id="GO:0016616">
    <property type="term" value="F:oxidoreductase activity, acting on the CH-OH group of donors, NAD or NADP as acceptor"/>
    <property type="evidence" value="ECO:0007669"/>
    <property type="project" value="InterPro"/>
</dbReference>
<dbReference type="AlphaFoldDB" id="M1P7T2"/>
<evidence type="ECO:0000313" key="5">
    <source>
        <dbReference type="Proteomes" id="UP000011721"/>
    </source>
</evidence>
<name>M1P7T2_DESSD</name>
<keyword evidence="2" id="KW-0560">Oxidoreductase</keyword>
<dbReference type="InterPro" id="IPR050177">
    <property type="entry name" value="Lipid_A_modif_metabolic_enz"/>
</dbReference>
<keyword evidence="5" id="KW-1185">Reference proteome</keyword>
<sequence length="331" mass="37107">MKRALVTGGGGFVGSHIVKQLLARNVEPLVIGRNPYPAIELLGVTCVIGDICDKSFMEKQVRGIDTVFHVAALAGIWGKWQDYYRINVLGTENVIQACKANNVRRMVYTSTPSVVFNGDDIINGNEKLPYATKPLCNYAKSKILAEKYVLASGSKEENFHTCAIRPHLVWGPGDPHLIPRLLDRGRKKQLRKVGTCTNIVDISYVENVAEAHILAADNLESSQTASGKAYFINQGTPVNLWQWIDELFLRMNIPEIRSQVSFRLAYSAGVFLEGWHHLFANHKEPVMTRFLAEQLAKSHYFSIELAKNDLGYRPRVSTEDGMKRLLNTYSA</sequence>
<gene>
    <name evidence="4" type="ordered locus">UWK_02994</name>
</gene>
<dbReference type="OrthoDB" id="9814124at2"/>
<dbReference type="Pfam" id="PF01073">
    <property type="entry name" value="3Beta_HSD"/>
    <property type="match status" value="1"/>
</dbReference>
<dbReference type="Gene3D" id="3.40.50.720">
    <property type="entry name" value="NAD(P)-binding Rossmann-like Domain"/>
    <property type="match status" value="1"/>
</dbReference>
<dbReference type="HOGENOM" id="CLU_007383_6_1_7"/>
<dbReference type="InterPro" id="IPR036291">
    <property type="entry name" value="NAD(P)-bd_dom_sf"/>
</dbReference>
<reference evidence="5" key="1">
    <citation type="journal article" date="2013" name="Stand. Genomic Sci.">
        <title>Complete genome sequence of Desulfocapsa sulfexigens, a marine deltaproteobacterium specialized in disproportionating inorganic sulfur compounds.</title>
        <authorList>
            <person name="Finster K.W."/>
            <person name="Kjeldsen K.U."/>
            <person name="Kube M."/>
            <person name="Reinhardt R."/>
            <person name="Mussmann M."/>
            <person name="Amann R."/>
            <person name="Schreiber L."/>
        </authorList>
    </citation>
    <scope>NUCLEOTIDE SEQUENCE [LARGE SCALE GENOMIC DNA]</scope>
    <source>
        <strain evidence="5">DSM 10523 / SB164P1</strain>
    </source>
</reference>
<dbReference type="Proteomes" id="UP000011721">
    <property type="component" value="Chromosome"/>
</dbReference>
<dbReference type="RefSeq" id="WP_015405207.1">
    <property type="nucleotide sequence ID" value="NC_020304.1"/>
</dbReference>
<dbReference type="KEGG" id="dsf:UWK_02994"/>
<dbReference type="PANTHER" id="PTHR43245">
    <property type="entry name" value="BIFUNCTIONAL POLYMYXIN RESISTANCE PROTEIN ARNA"/>
    <property type="match status" value="1"/>
</dbReference>
<accession>M1P7T2</accession>
<dbReference type="PATRIC" id="fig|1167006.5.peg.3234"/>
<evidence type="ECO:0000256" key="2">
    <source>
        <dbReference type="ARBA" id="ARBA00023002"/>
    </source>
</evidence>
<evidence type="ECO:0000259" key="3">
    <source>
        <dbReference type="Pfam" id="PF01073"/>
    </source>
</evidence>
<feature type="domain" description="3-beta hydroxysteroid dehydrogenase/isomerase" evidence="3">
    <location>
        <begin position="5"/>
        <end position="251"/>
    </location>
</feature>
<dbReference type="eggNOG" id="COG0451">
    <property type="taxonomic scope" value="Bacteria"/>
</dbReference>
<proteinExistence type="inferred from homology"/>
<dbReference type="SUPFAM" id="SSF51735">
    <property type="entry name" value="NAD(P)-binding Rossmann-fold domains"/>
    <property type="match status" value="1"/>
</dbReference>
<dbReference type="InterPro" id="IPR002225">
    <property type="entry name" value="3Beta_OHSteriod_DH/Estase"/>
</dbReference>
<comment type="similarity">
    <text evidence="1">Belongs to the 3-beta-HSD family.</text>
</comment>
<protein>
    <submittedName>
        <fullName evidence="4">Nucleoside-diphosphate-sugar epimerase</fullName>
    </submittedName>
</protein>
<dbReference type="EMBL" id="CP003985">
    <property type="protein sequence ID" value="AGF79523.1"/>
    <property type="molecule type" value="Genomic_DNA"/>
</dbReference>
<dbReference type="GO" id="GO:0006694">
    <property type="term" value="P:steroid biosynthetic process"/>
    <property type="evidence" value="ECO:0007669"/>
    <property type="project" value="InterPro"/>
</dbReference>
<dbReference type="STRING" id="1167006.UWK_02994"/>
<organism evidence="4 5">
    <name type="scientific">Desulfocapsa sulfexigens (strain DSM 10523 / SB164P1)</name>
    <dbReference type="NCBI Taxonomy" id="1167006"/>
    <lineage>
        <taxon>Bacteria</taxon>
        <taxon>Pseudomonadati</taxon>
        <taxon>Thermodesulfobacteriota</taxon>
        <taxon>Desulfobulbia</taxon>
        <taxon>Desulfobulbales</taxon>
        <taxon>Desulfocapsaceae</taxon>
        <taxon>Desulfocapsa</taxon>
    </lineage>
</organism>
<evidence type="ECO:0000256" key="1">
    <source>
        <dbReference type="ARBA" id="ARBA00009219"/>
    </source>
</evidence>